<feature type="domain" description="GH18" evidence="1">
    <location>
        <begin position="1"/>
        <end position="58"/>
    </location>
</feature>
<gene>
    <name evidence="2" type="ORF">ORAREDHAP_LOCUS46334</name>
</gene>
<dbReference type="PROSITE" id="PS51910">
    <property type="entry name" value="GH18_2"/>
    <property type="match status" value="1"/>
</dbReference>
<protein>
    <recommendedName>
        <fullName evidence="1">GH18 domain-containing protein</fullName>
    </recommendedName>
</protein>
<proteinExistence type="predicted"/>
<dbReference type="EMBL" id="CAEKKB010000007">
    <property type="protein sequence ID" value="CAB4319157.1"/>
    <property type="molecule type" value="Genomic_DNA"/>
</dbReference>
<dbReference type="Proteomes" id="UP000507245">
    <property type="component" value="Unassembled WGS sequence"/>
</dbReference>
<reference evidence="3" key="1">
    <citation type="journal article" date="2020" name="Genome Biol.">
        <title>Gamete binning: chromosome-level and haplotype-resolved genome assembly enabled by high-throughput single-cell sequencing of gamete genomes.</title>
        <authorList>
            <person name="Campoy J.A."/>
            <person name="Sun H."/>
            <person name="Goel M."/>
            <person name="Jiao W.-B."/>
            <person name="Folz-Donahue K."/>
            <person name="Wang N."/>
            <person name="Rubio M."/>
            <person name="Liu C."/>
            <person name="Kukat C."/>
            <person name="Ruiz D."/>
            <person name="Huettel B."/>
            <person name="Schneeberger K."/>
        </authorList>
    </citation>
    <scope>NUCLEOTIDE SEQUENCE [LARGE SCALE GENOMIC DNA]</scope>
    <source>
        <strain evidence="3">cv. Rojo Pasion</strain>
    </source>
</reference>
<keyword evidence="3" id="KW-1185">Reference proteome</keyword>
<dbReference type="InterPro" id="IPR029070">
    <property type="entry name" value="Chitinase_insertion_sf"/>
</dbReference>
<dbReference type="OrthoDB" id="73875at2759"/>
<dbReference type="GO" id="GO:0005975">
    <property type="term" value="P:carbohydrate metabolic process"/>
    <property type="evidence" value="ECO:0007669"/>
    <property type="project" value="InterPro"/>
</dbReference>
<dbReference type="InterPro" id="IPR017853">
    <property type="entry name" value="GH"/>
</dbReference>
<dbReference type="AlphaFoldDB" id="A0A6J5Y416"/>
<dbReference type="Pfam" id="PF00704">
    <property type="entry name" value="Glyco_hydro_18"/>
    <property type="match status" value="1"/>
</dbReference>
<evidence type="ECO:0000313" key="2">
    <source>
        <dbReference type="EMBL" id="CAB4319157.1"/>
    </source>
</evidence>
<dbReference type="InterPro" id="IPR001223">
    <property type="entry name" value="Glyco_hydro18_cat"/>
</dbReference>
<organism evidence="2 3">
    <name type="scientific">Prunus armeniaca</name>
    <name type="common">Apricot</name>
    <name type="synonym">Armeniaca vulgaris</name>
    <dbReference type="NCBI Taxonomy" id="36596"/>
    <lineage>
        <taxon>Eukaryota</taxon>
        <taxon>Viridiplantae</taxon>
        <taxon>Streptophyta</taxon>
        <taxon>Embryophyta</taxon>
        <taxon>Tracheophyta</taxon>
        <taxon>Spermatophyta</taxon>
        <taxon>Magnoliopsida</taxon>
        <taxon>eudicotyledons</taxon>
        <taxon>Gunneridae</taxon>
        <taxon>Pentapetalae</taxon>
        <taxon>rosids</taxon>
        <taxon>fabids</taxon>
        <taxon>Rosales</taxon>
        <taxon>Rosaceae</taxon>
        <taxon>Amygdaloideae</taxon>
        <taxon>Amygdaleae</taxon>
        <taxon>Prunus</taxon>
    </lineage>
</organism>
<dbReference type="Gene3D" id="3.10.50.10">
    <property type="match status" value="1"/>
</dbReference>
<sequence>MDYTCSGKTWIGYDNTQSITTKFSYASGKGLVGYFAWNVGLDFNWTLSQAGSFIRLGSLGTDNFSCQKIM</sequence>
<evidence type="ECO:0000259" key="1">
    <source>
        <dbReference type="PROSITE" id="PS51910"/>
    </source>
</evidence>
<evidence type="ECO:0000313" key="3">
    <source>
        <dbReference type="Proteomes" id="UP000507245"/>
    </source>
</evidence>
<dbReference type="SUPFAM" id="SSF51445">
    <property type="entry name" value="(Trans)glycosidases"/>
    <property type="match status" value="1"/>
</dbReference>
<dbReference type="Gene3D" id="3.20.20.80">
    <property type="entry name" value="Glycosidases"/>
    <property type="match status" value="1"/>
</dbReference>
<name>A0A6J5Y416_PRUAR</name>
<accession>A0A6J5Y416</accession>